<dbReference type="InterPro" id="IPR051244">
    <property type="entry name" value="TCAF"/>
</dbReference>
<reference evidence="1" key="2">
    <citation type="submission" date="2025-08" db="UniProtKB">
        <authorList>
            <consortium name="Ensembl"/>
        </authorList>
    </citation>
    <scope>IDENTIFICATION</scope>
</reference>
<organism evidence="1 2">
    <name type="scientific">Anabas testudineus</name>
    <name type="common">Climbing perch</name>
    <name type="synonym">Anthias testudineus</name>
    <dbReference type="NCBI Taxonomy" id="64144"/>
    <lineage>
        <taxon>Eukaryota</taxon>
        <taxon>Metazoa</taxon>
        <taxon>Chordata</taxon>
        <taxon>Craniata</taxon>
        <taxon>Vertebrata</taxon>
        <taxon>Euteleostomi</taxon>
        <taxon>Actinopterygii</taxon>
        <taxon>Neopterygii</taxon>
        <taxon>Teleostei</taxon>
        <taxon>Neoteleostei</taxon>
        <taxon>Acanthomorphata</taxon>
        <taxon>Anabantaria</taxon>
        <taxon>Anabantiformes</taxon>
        <taxon>Anabantoidei</taxon>
        <taxon>Anabantidae</taxon>
        <taxon>Anabas</taxon>
    </lineage>
</organism>
<evidence type="ECO:0000313" key="1">
    <source>
        <dbReference type="Ensembl" id="ENSATEP00000077518.1"/>
    </source>
</evidence>
<dbReference type="GO" id="GO:0044325">
    <property type="term" value="F:transmembrane transporter binding"/>
    <property type="evidence" value="ECO:0007669"/>
    <property type="project" value="TreeGrafter"/>
</dbReference>
<dbReference type="Proteomes" id="UP000265040">
    <property type="component" value="Chromosome 13"/>
</dbReference>
<dbReference type="PANTHER" id="PTHR15730">
    <property type="entry name" value="EXPERIMENTAL AUTOIMMUNE PROSTATITIS ANTIGEN 2-RELATED"/>
    <property type="match status" value="1"/>
</dbReference>
<proteinExistence type="predicted"/>
<dbReference type="AlphaFoldDB" id="A0AAQ6IU42"/>
<accession>A0AAQ6IU42</accession>
<name>A0AAQ6IU42_ANATE</name>
<dbReference type="GO" id="GO:0005886">
    <property type="term" value="C:plasma membrane"/>
    <property type="evidence" value="ECO:0007669"/>
    <property type="project" value="TreeGrafter"/>
</dbReference>
<evidence type="ECO:0000313" key="2">
    <source>
        <dbReference type="Proteomes" id="UP000265040"/>
    </source>
</evidence>
<sequence length="72" mass="8056">MAPVWKNAIDWLHNDRKGVIGSGIDCTKTQFRKDLSVYVCTAYTDENVEEIQDFVAEGGGLLIGGHSWWCPL</sequence>
<reference evidence="1 2" key="1">
    <citation type="submission" date="2021-04" db="EMBL/GenBank/DDBJ databases">
        <authorList>
            <consortium name="Wellcome Sanger Institute Data Sharing"/>
        </authorList>
    </citation>
    <scope>NUCLEOTIDE SEQUENCE [LARGE SCALE GENOMIC DNA]</scope>
</reference>
<dbReference type="PANTHER" id="PTHR15730:SF5">
    <property type="entry name" value="SI:CH211-210B2.2-RELATED"/>
    <property type="match status" value="1"/>
</dbReference>
<dbReference type="GeneTree" id="ENSGT01030000236106"/>
<protein>
    <submittedName>
        <fullName evidence="1">Uncharacterized protein</fullName>
    </submittedName>
</protein>
<dbReference type="Ensembl" id="ENSATET00000076107.1">
    <property type="protein sequence ID" value="ENSATEP00000077518.1"/>
    <property type="gene ID" value="ENSATEG00000033096.1"/>
</dbReference>
<dbReference type="GO" id="GO:0090314">
    <property type="term" value="P:positive regulation of protein targeting to membrane"/>
    <property type="evidence" value="ECO:0007669"/>
    <property type="project" value="TreeGrafter"/>
</dbReference>
<keyword evidence="2" id="KW-1185">Reference proteome</keyword>
<reference evidence="1" key="3">
    <citation type="submission" date="2025-09" db="UniProtKB">
        <authorList>
            <consortium name="Ensembl"/>
        </authorList>
    </citation>
    <scope>IDENTIFICATION</scope>
</reference>